<dbReference type="RefSeq" id="WP_158028071.1">
    <property type="nucleotide sequence ID" value="NZ_BMHG01000001.1"/>
</dbReference>
<dbReference type="AlphaFoldDB" id="A0A6H9WP32"/>
<dbReference type="GO" id="GO:0004497">
    <property type="term" value="F:monooxygenase activity"/>
    <property type="evidence" value="ECO:0007669"/>
    <property type="project" value="UniProtKB-KW"/>
</dbReference>
<dbReference type="PANTHER" id="PTHR13789">
    <property type="entry name" value="MONOOXYGENASE"/>
    <property type="match status" value="1"/>
</dbReference>
<dbReference type="Pfam" id="PF01494">
    <property type="entry name" value="FAD_binding_3"/>
    <property type="match status" value="1"/>
</dbReference>
<keyword evidence="2 4" id="KW-0503">Monooxygenase</keyword>
<keyword evidence="5" id="KW-1185">Reference proteome</keyword>
<evidence type="ECO:0000256" key="2">
    <source>
        <dbReference type="ARBA" id="ARBA00023033"/>
    </source>
</evidence>
<dbReference type="Gene3D" id="3.50.50.60">
    <property type="entry name" value="FAD/NAD(P)-binding domain"/>
    <property type="match status" value="1"/>
</dbReference>
<dbReference type="EMBL" id="WBJY01000001">
    <property type="protein sequence ID" value="KAB1649481.1"/>
    <property type="molecule type" value="Genomic_DNA"/>
</dbReference>
<dbReference type="Proteomes" id="UP000431744">
    <property type="component" value="Unassembled WGS sequence"/>
</dbReference>
<sequence length="357" mass="38050">MPTLHIVGGGIAGLTLAASLRADAGRIVVHEQGRPPGEREVDTAFGLWPPAMKALARIDLAQTVYERAARLTGAAVSTADGRVLRSIRNQHMPMIGRVTLRGILRDALPEHVEWHDERINDSRALSGTADGDGDGDAIIVGADGARSVVRADHWGARAASRTAGTTVVRGIVDAAIAADSLAEYWGDGVLFGITPLSGGRTNWFAEFRERRFADRAEALEYIRMLGAGFPQTVRDVLDAASPERMLVSGVHVARPLARLVRGRAVLIGDAAHAMTPNLGRGACESICDAVALGTLLNAHPGAPDIALRRYNAARLLKPQVIRAGSTAVGRVALARGRTAELRDRLLGARAKELRRPR</sequence>
<organism evidence="4 5">
    <name type="scientific">Pseudoclavibacter endophyticus</name>
    <dbReference type="NCBI Taxonomy" id="1778590"/>
    <lineage>
        <taxon>Bacteria</taxon>
        <taxon>Bacillati</taxon>
        <taxon>Actinomycetota</taxon>
        <taxon>Actinomycetes</taxon>
        <taxon>Micrococcales</taxon>
        <taxon>Microbacteriaceae</taxon>
        <taxon>Pseudoclavibacter</taxon>
    </lineage>
</organism>
<gene>
    <name evidence="4" type="ORF">F8O04_04245</name>
</gene>
<accession>A0A6H9WP32</accession>
<keyword evidence="1" id="KW-0560">Oxidoreductase</keyword>
<name>A0A6H9WP32_9MICO</name>
<dbReference type="PANTHER" id="PTHR13789:SF309">
    <property type="entry name" value="PUTATIVE (AFU_ORTHOLOGUE AFUA_6G14510)-RELATED"/>
    <property type="match status" value="1"/>
</dbReference>
<dbReference type="InterPro" id="IPR036188">
    <property type="entry name" value="FAD/NAD-bd_sf"/>
</dbReference>
<dbReference type="GO" id="GO:0071949">
    <property type="term" value="F:FAD binding"/>
    <property type="evidence" value="ECO:0007669"/>
    <property type="project" value="InterPro"/>
</dbReference>
<evidence type="ECO:0000259" key="3">
    <source>
        <dbReference type="Pfam" id="PF01494"/>
    </source>
</evidence>
<comment type="caution">
    <text evidence="4">The sequence shown here is derived from an EMBL/GenBank/DDBJ whole genome shotgun (WGS) entry which is preliminary data.</text>
</comment>
<proteinExistence type="predicted"/>
<reference evidence="4 5" key="1">
    <citation type="submission" date="2019-09" db="EMBL/GenBank/DDBJ databases">
        <title>Phylogeny of genus Pseudoclavibacter and closely related genus.</title>
        <authorList>
            <person name="Li Y."/>
        </authorList>
    </citation>
    <scope>NUCLEOTIDE SEQUENCE [LARGE SCALE GENOMIC DNA]</scope>
    <source>
        <strain evidence="4 5">EGI 60007</strain>
    </source>
</reference>
<dbReference type="SUPFAM" id="SSF51905">
    <property type="entry name" value="FAD/NAD(P)-binding domain"/>
    <property type="match status" value="1"/>
</dbReference>
<evidence type="ECO:0000313" key="4">
    <source>
        <dbReference type="EMBL" id="KAB1649481.1"/>
    </source>
</evidence>
<dbReference type="PRINTS" id="PR00420">
    <property type="entry name" value="RNGMNOXGNASE"/>
</dbReference>
<protein>
    <submittedName>
        <fullName evidence="4">FAD-binding monooxygenase</fullName>
    </submittedName>
</protein>
<dbReference type="InterPro" id="IPR050493">
    <property type="entry name" value="FAD-dep_Monooxygenase_BioMet"/>
</dbReference>
<evidence type="ECO:0000313" key="5">
    <source>
        <dbReference type="Proteomes" id="UP000431744"/>
    </source>
</evidence>
<feature type="domain" description="FAD-binding" evidence="3">
    <location>
        <begin position="4"/>
        <end position="316"/>
    </location>
</feature>
<dbReference type="OrthoDB" id="9782160at2"/>
<dbReference type="InterPro" id="IPR002938">
    <property type="entry name" value="FAD-bd"/>
</dbReference>
<evidence type="ECO:0000256" key="1">
    <source>
        <dbReference type="ARBA" id="ARBA00023002"/>
    </source>
</evidence>